<evidence type="ECO:0000313" key="2">
    <source>
        <dbReference type="Proteomes" id="UP000007524"/>
    </source>
</evidence>
<dbReference type="Pfam" id="PF24011">
    <property type="entry name" value="DUF7325"/>
    <property type="match status" value="1"/>
</dbReference>
<dbReference type="Proteomes" id="UP000007524">
    <property type="component" value="Segment"/>
</dbReference>
<gene>
    <name evidence="1" type="ORF">RaK2_00013</name>
</gene>
<accession>H6X3H0</accession>
<dbReference type="KEGG" id="vg:14012602"/>
<name>H6X3H0_9CAUD</name>
<sequence>MLKEFDYSTLEVISAVKNINNLDDEKTVLITITFVNKEDSYKHLSGIEEMLHKHHLEENRKYIKLQCSYTQNLNNFLIINKTIKISFNDPKQKYRAKSFNEDQVSNELLMDIEFINDFFDSCDNELKKVYV</sequence>
<protein>
    <submittedName>
        <fullName evidence="1">Uncharacterized protein</fullName>
    </submittedName>
</protein>
<dbReference type="GeneID" id="14012602"/>
<dbReference type="OrthoDB" id="20100at10239"/>
<dbReference type="EMBL" id="JQ513383">
    <property type="protein sequence ID" value="AFA44286.1"/>
    <property type="molecule type" value="Genomic_DNA"/>
</dbReference>
<reference evidence="1 2" key="1">
    <citation type="journal article" date="2012" name="J. Virol.">
        <title>Genome of Klebsiella sp.-Infecting Bacteriophage vB_KleM_RaK2.</title>
        <authorList>
            <person name="Simoliunas E."/>
            <person name="Kaliniene L."/>
            <person name="Truncaite L."/>
            <person name="Klausa V."/>
            <person name="Zajanckauskaite A."/>
            <person name="Meskys R."/>
        </authorList>
    </citation>
    <scope>NUCLEOTIDE SEQUENCE [LARGE SCALE GENOMIC DNA]</scope>
</reference>
<proteinExistence type="predicted"/>
<dbReference type="RefSeq" id="YP_007007168.1">
    <property type="nucleotide sequence ID" value="NC_019526.1"/>
</dbReference>
<dbReference type="InterPro" id="IPR055749">
    <property type="entry name" value="DUF7325"/>
</dbReference>
<organism evidence="1 2">
    <name type="scientific">Klebsiella phage vB_KleM_RaK2</name>
    <dbReference type="NCBI Taxonomy" id="1147094"/>
    <lineage>
        <taxon>Viruses</taxon>
        <taxon>Duplodnaviria</taxon>
        <taxon>Heunggongvirae</taxon>
        <taxon>Uroviricota</taxon>
        <taxon>Caudoviricetes</taxon>
        <taxon>Alcyoneusvirus</taxon>
        <taxon>Alcyoneusvirus RaK2</taxon>
    </lineage>
</organism>
<keyword evidence="2" id="KW-1185">Reference proteome</keyword>
<evidence type="ECO:0000313" key="1">
    <source>
        <dbReference type="EMBL" id="AFA44286.1"/>
    </source>
</evidence>